<feature type="signal peptide" evidence="1">
    <location>
        <begin position="1"/>
        <end position="22"/>
    </location>
</feature>
<evidence type="ECO:0000256" key="1">
    <source>
        <dbReference type="SAM" id="SignalP"/>
    </source>
</evidence>
<dbReference type="RefSeq" id="WP_237093103.1">
    <property type="nucleotide sequence ID" value="NZ_JAKKDL010000011.1"/>
</dbReference>
<proteinExistence type="predicted"/>
<sequence>MKQIPLLFALLGALAVSDIAAAKLVKLYSAITDTGSKSRATLYYDSASIRRESLRLANGNIEPIASVKLVFQYQPAYDELNDGNRYTKSEQINQYTCRPVDGKYYRRTIQTTFNGTRYRYHQDNPNAEWRSPDDDSSYADIFCK</sequence>
<gene>
    <name evidence="2" type="ORF">L4H06_08220</name>
</gene>
<keyword evidence="1" id="KW-0732">Signal</keyword>
<protein>
    <submittedName>
        <fullName evidence="2">Uncharacterized protein</fullName>
    </submittedName>
</protein>
<accession>A0AAW5APU4</accession>
<evidence type="ECO:0000313" key="3">
    <source>
        <dbReference type="Proteomes" id="UP001201397"/>
    </source>
</evidence>
<comment type="caution">
    <text evidence="2">The sequence shown here is derived from an EMBL/GenBank/DDBJ whole genome shotgun (WGS) entry which is preliminary data.</text>
</comment>
<organism evidence="2 3">
    <name type="scientific">Neisseria lisongii</name>
    <dbReference type="NCBI Taxonomy" id="2912188"/>
    <lineage>
        <taxon>Bacteria</taxon>
        <taxon>Pseudomonadati</taxon>
        <taxon>Pseudomonadota</taxon>
        <taxon>Betaproteobacteria</taxon>
        <taxon>Neisseriales</taxon>
        <taxon>Neisseriaceae</taxon>
        <taxon>Neisseria</taxon>
    </lineage>
</organism>
<dbReference type="EMBL" id="JAKKDL010000011">
    <property type="protein sequence ID" value="MCF7530207.1"/>
    <property type="molecule type" value="Genomic_DNA"/>
</dbReference>
<evidence type="ECO:0000313" key="2">
    <source>
        <dbReference type="EMBL" id="MCF7530207.1"/>
    </source>
</evidence>
<name>A0AAW5APU4_9NEIS</name>
<dbReference type="AlphaFoldDB" id="A0AAW5APU4"/>
<dbReference type="Proteomes" id="UP001201397">
    <property type="component" value="Unassembled WGS sequence"/>
</dbReference>
<reference evidence="2" key="1">
    <citation type="submission" date="2022-01" db="EMBL/GenBank/DDBJ databases">
        <title>Neisseria sp. ZJ104.</title>
        <authorList>
            <person name="Yang C."/>
        </authorList>
    </citation>
    <scope>NUCLEOTIDE SEQUENCE</scope>
    <source>
        <strain evidence="2">ZJ104</strain>
    </source>
</reference>
<feature type="chain" id="PRO_5043341392" evidence="1">
    <location>
        <begin position="23"/>
        <end position="144"/>
    </location>
</feature>